<sequence>MDTCPVPSIKYAEHRNQTKLFSPLLNVRPEMKPRIVRITVTDADASDSSSDEEEGKPKARVFSRNRVKKFVNEITIDSSCPTQNDVVGRSKPSSSLAVGDVVVGGEWWPPVRVGV</sequence>
<comment type="caution">
    <text evidence="1">The sequence shown here is derived from an EMBL/GenBank/DDBJ whole genome shotgun (WGS) entry which is preliminary data.</text>
</comment>
<reference evidence="1" key="1">
    <citation type="submission" date="2023-05" db="EMBL/GenBank/DDBJ databases">
        <title>Genome and transcriptome analyses reveal genes involved in the formation of fine ridges on petal epidermal cells in Hibiscus trionum.</title>
        <authorList>
            <person name="Koshimizu S."/>
            <person name="Masuda S."/>
            <person name="Ishii T."/>
            <person name="Shirasu K."/>
            <person name="Hoshino A."/>
            <person name="Arita M."/>
        </authorList>
    </citation>
    <scope>NUCLEOTIDE SEQUENCE</scope>
    <source>
        <strain evidence="1">Hamamatsu line</strain>
    </source>
</reference>
<dbReference type="OrthoDB" id="777519at2759"/>
<dbReference type="EMBL" id="BSYR01000035">
    <property type="protein sequence ID" value="GMJ01548.1"/>
    <property type="molecule type" value="Genomic_DNA"/>
</dbReference>
<dbReference type="AlphaFoldDB" id="A0A9W7IRX5"/>
<evidence type="ECO:0000313" key="1">
    <source>
        <dbReference type="EMBL" id="GMJ01548.1"/>
    </source>
</evidence>
<protein>
    <submittedName>
        <fullName evidence="1">Uncharacterized protein</fullName>
    </submittedName>
</protein>
<proteinExistence type="predicted"/>
<accession>A0A9W7IRX5</accession>
<evidence type="ECO:0000313" key="2">
    <source>
        <dbReference type="Proteomes" id="UP001165190"/>
    </source>
</evidence>
<gene>
    <name evidence="1" type="ORF">HRI_003824000</name>
</gene>
<keyword evidence="2" id="KW-1185">Reference proteome</keyword>
<organism evidence="1 2">
    <name type="scientific">Hibiscus trionum</name>
    <name type="common">Flower of an hour</name>
    <dbReference type="NCBI Taxonomy" id="183268"/>
    <lineage>
        <taxon>Eukaryota</taxon>
        <taxon>Viridiplantae</taxon>
        <taxon>Streptophyta</taxon>
        <taxon>Embryophyta</taxon>
        <taxon>Tracheophyta</taxon>
        <taxon>Spermatophyta</taxon>
        <taxon>Magnoliopsida</taxon>
        <taxon>eudicotyledons</taxon>
        <taxon>Gunneridae</taxon>
        <taxon>Pentapetalae</taxon>
        <taxon>rosids</taxon>
        <taxon>malvids</taxon>
        <taxon>Malvales</taxon>
        <taxon>Malvaceae</taxon>
        <taxon>Malvoideae</taxon>
        <taxon>Hibiscus</taxon>
    </lineage>
</organism>
<dbReference type="Proteomes" id="UP001165190">
    <property type="component" value="Unassembled WGS sequence"/>
</dbReference>
<name>A0A9W7IRX5_HIBTR</name>